<proteinExistence type="predicted"/>
<dbReference type="AlphaFoldDB" id="A0A0A9ELY4"/>
<reference evidence="1" key="1">
    <citation type="submission" date="2014-09" db="EMBL/GenBank/DDBJ databases">
        <authorList>
            <person name="Magalhaes I.L.F."/>
            <person name="Oliveira U."/>
            <person name="Santos F.R."/>
            <person name="Vidigal T.H.D.A."/>
            <person name="Brescovit A.D."/>
            <person name="Santos A.J."/>
        </authorList>
    </citation>
    <scope>NUCLEOTIDE SEQUENCE</scope>
    <source>
        <tissue evidence="1">Shoot tissue taken approximately 20 cm above the soil surface</tissue>
    </source>
</reference>
<accession>A0A0A9ELY4</accession>
<name>A0A0A9ELY4_ARUDO</name>
<protein>
    <submittedName>
        <fullName evidence="1">Uncharacterized protein</fullName>
    </submittedName>
</protein>
<dbReference type="EMBL" id="GBRH01199020">
    <property type="protein sequence ID" value="JAD98875.1"/>
    <property type="molecule type" value="Transcribed_RNA"/>
</dbReference>
<organism evidence="1">
    <name type="scientific">Arundo donax</name>
    <name type="common">Giant reed</name>
    <name type="synonym">Donax arundinaceus</name>
    <dbReference type="NCBI Taxonomy" id="35708"/>
    <lineage>
        <taxon>Eukaryota</taxon>
        <taxon>Viridiplantae</taxon>
        <taxon>Streptophyta</taxon>
        <taxon>Embryophyta</taxon>
        <taxon>Tracheophyta</taxon>
        <taxon>Spermatophyta</taxon>
        <taxon>Magnoliopsida</taxon>
        <taxon>Liliopsida</taxon>
        <taxon>Poales</taxon>
        <taxon>Poaceae</taxon>
        <taxon>PACMAD clade</taxon>
        <taxon>Arundinoideae</taxon>
        <taxon>Arundineae</taxon>
        <taxon>Arundo</taxon>
    </lineage>
</organism>
<sequence length="37" mass="4021">MLVAGGYFLLDLGSSRHFWDFVLWDVSGAIGFGVAES</sequence>
<evidence type="ECO:0000313" key="1">
    <source>
        <dbReference type="EMBL" id="JAD98875.1"/>
    </source>
</evidence>
<reference evidence="1" key="2">
    <citation type="journal article" date="2015" name="Data Brief">
        <title>Shoot transcriptome of the giant reed, Arundo donax.</title>
        <authorList>
            <person name="Barrero R.A."/>
            <person name="Guerrero F.D."/>
            <person name="Moolhuijzen P."/>
            <person name="Goolsby J.A."/>
            <person name="Tidwell J."/>
            <person name="Bellgard S.E."/>
            <person name="Bellgard M.I."/>
        </authorList>
    </citation>
    <scope>NUCLEOTIDE SEQUENCE</scope>
    <source>
        <tissue evidence="1">Shoot tissue taken approximately 20 cm above the soil surface</tissue>
    </source>
</reference>